<feature type="region of interest" description="Disordered" evidence="1">
    <location>
        <begin position="370"/>
        <end position="404"/>
    </location>
</feature>
<dbReference type="EMBL" id="CAJNNW010036691">
    <property type="protein sequence ID" value="CAE8736742.1"/>
    <property type="molecule type" value="Genomic_DNA"/>
</dbReference>
<dbReference type="InterPro" id="IPR033562">
    <property type="entry name" value="PLPL"/>
</dbReference>
<dbReference type="SUPFAM" id="SSF52151">
    <property type="entry name" value="FabD/lysophospholipase-like"/>
    <property type="match status" value="1"/>
</dbReference>
<gene>
    <name evidence="2" type="ORF">PGLA2088_LOCUS48450</name>
</gene>
<dbReference type="GO" id="GO:0005811">
    <property type="term" value="C:lipid droplet"/>
    <property type="evidence" value="ECO:0007669"/>
    <property type="project" value="TreeGrafter"/>
</dbReference>
<dbReference type="GO" id="GO:0019433">
    <property type="term" value="P:triglyceride catabolic process"/>
    <property type="evidence" value="ECO:0007669"/>
    <property type="project" value="TreeGrafter"/>
</dbReference>
<dbReference type="GO" id="GO:0005737">
    <property type="term" value="C:cytoplasm"/>
    <property type="evidence" value="ECO:0007669"/>
    <property type="project" value="TreeGrafter"/>
</dbReference>
<evidence type="ECO:0000256" key="1">
    <source>
        <dbReference type="SAM" id="MobiDB-lite"/>
    </source>
</evidence>
<evidence type="ECO:0000313" key="2">
    <source>
        <dbReference type="EMBL" id="CAE8736742.1"/>
    </source>
</evidence>
<dbReference type="PANTHER" id="PTHR12406:SF7">
    <property type="entry name" value="PATATIN-LIKE PHOSPHOLIPASE DOMAIN-CONTAINING PROTEIN 4"/>
    <property type="match status" value="1"/>
</dbReference>
<dbReference type="Proteomes" id="UP000626109">
    <property type="component" value="Unassembled WGS sequence"/>
</dbReference>
<protein>
    <recommendedName>
        <fullName evidence="4">PNPLA domain-containing protein</fullName>
    </recommendedName>
</protein>
<dbReference type="GO" id="GO:0016020">
    <property type="term" value="C:membrane"/>
    <property type="evidence" value="ECO:0007669"/>
    <property type="project" value="TreeGrafter"/>
</dbReference>
<dbReference type="InterPro" id="IPR016035">
    <property type="entry name" value="Acyl_Trfase/lysoPLipase"/>
</dbReference>
<accession>A0A813LZH0</accession>
<proteinExistence type="predicted"/>
<dbReference type="PANTHER" id="PTHR12406">
    <property type="entry name" value="CALCIUM-INDEPENDENT PHOSPHOLIPASE A2 IPLA2 -RELATED"/>
    <property type="match status" value="1"/>
</dbReference>
<comment type="caution">
    <text evidence="2">The sequence shown here is derived from an EMBL/GenBank/DDBJ whole genome shotgun (WGS) entry which is preliminary data.</text>
</comment>
<dbReference type="AlphaFoldDB" id="A0A813LZH0"/>
<dbReference type="GO" id="GO:0055088">
    <property type="term" value="P:lipid homeostasis"/>
    <property type="evidence" value="ECO:0007669"/>
    <property type="project" value="TreeGrafter"/>
</dbReference>
<reference evidence="2" key="1">
    <citation type="submission" date="2021-02" db="EMBL/GenBank/DDBJ databases">
        <authorList>
            <person name="Dougan E. K."/>
            <person name="Rhodes N."/>
            <person name="Thang M."/>
            <person name="Chan C."/>
        </authorList>
    </citation>
    <scope>NUCLEOTIDE SEQUENCE</scope>
</reference>
<sequence length="404" mass="45747">MAKQTDAPWLVTLWPMQRGSARRAAHRVRALRTVLWLLLARALHTLWRRRLSRSPQLPLSLGSGRQQTPQRPFLAFSGSGLLLAYFHGTVTYIRDHFHVDNLQLSAISGGCSTILALAMGIDLYQILLLGLHQKQKFLKHGIYLNSFEYMVEDTIQQFESIGITDEDVAELSARQQCFIGVTQCFPPRHCCMRTPPTRRDLAALWLSSMTVIPFFRTPGVYQGRYYVDGGFSAIYSVPDGQPWDDVIKITCFPWWTTICPPAMGVADIQPQHFMPTEVLILYPWAHQRTLIERGYKDAKLAHDHLVSRGLRPLPAPLTAWSEWEKLFAAIDENNLPPLGHSHRSTLGVSEVEQHHLELLRTHSASDLRDALQGPRIRRMSSKGPGSRSDGHVTSLSKDLGESWM</sequence>
<dbReference type="GO" id="GO:0004806">
    <property type="term" value="F:triacylglycerol lipase activity"/>
    <property type="evidence" value="ECO:0007669"/>
    <property type="project" value="TreeGrafter"/>
</dbReference>
<name>A0A813LZH0_POLGL</name>
<organism evidence="2 3">
    <name type="scientific">Polarella glacialis</name>
    <name type="common">Dinoflagellate</name>
    <dbReference type="NCBI Taxonomy" id="89957"/>
    <lineage>
        <taxon>Eukaryota</taxon>
        <taxon>Sar</taxon>
        <taxon>Alveolata</taxon>
        <taxon>Dinophyceae</taxon>
        <taxon>Suessiales</taxon>
        <taxon>Suessiaceae</taxon>
        <taxon>Polarella</taxon>
    </lineage>
</organism>
<evidence type="ECO:0008006" key="4">
    <source>
        <dbReference type="Google" id="ProtNLM"/>
    </source>
</evidence>
<evidence type="ECO:0000313" key="3">
    <source>
        <dbReference type="Proteomes" id="UP000626109"/>
    </source>
</evidence>